<evidence type="ECO:0008006" key="2">
    <source>
        <dbReference type="Google" id="ProtNLM"/>
    </source>
</evidence>
<sequence>MLNMHIDNQELEQTIKQTYGDDSKSLARAFFEFIQQKKIKQDIGVSIKQLQSGEGIALRDVMKDIRGKYE</sequence>
<reference evidence="1" key="1">
    <citation type="submission" date="2018-06" db="EMBL/GenBank/DDBJ databases">
        <authorList>
            <person name="Zhirakovskaya E."/>
        </authorList>
    </citation>
    <scope>NUCLEOTIDE SEQUENCE</scope>
</reference>
<name>A0A3B0UK87_9ZZZZ</name>
<evidence type="ECO:0000313" key="1">
    <source>
        <dbReference type="EMBL" id="VAW29530.1"/>
    </source>
</evidence>
<organism evidence="1">
    <name type="scientific">hydrothermal vent metagenome</name>
    <dbReference type="NCBI Taxonomy" id="652676"/>
    <lineage>
        <taxon>unclassified sequences</taxon>
        <taxon>metagenomes</taxon>
        <taxon>ecological metagenomes</taxon>
    </lineage>
</organism>
<dbReference type="AlphaFoldDB" id="A0A3B0UK87"/>
<accession>A0A3B0UK87</accession>
<dbReference type="EMBL" id="UOES01000590">
    <property type="protein sequence ID" value="VAW29530.1"/>
    <property type="molecule type" value="Genomic_DNA"/>
</dbReference>
<gene>
    <name evidence="1" type="ORF">MNBD_BACTEROID06-1019</name>
</gene>
<protein>
    <recommendedName>
        <fullName evidence="2">RelB/StbD replicon stabilization protein (Antitoxin to RelE/StbE)</fullName>
    </recommendedName>
</protein>
<proteinExistence type="predicted"/>